<dbReference type="Pfam" id="PF13456">
    <property type="entry name" value="RVT_3"/>
    <property type="match status" value="1"/>
</dbReference>
<dbReference type="PANTHER" id="PTHR47723:SF19">
    <property type="entry name" value="POLYNUCLEOTIDYL TRANSFERASE, RIBONUCLEASE H-LIKE SUPERFAMILY PROTEIN"/>
    <property type="match status" value="1"/>
</dbReference>
<sequence>MEGNMEAEIRALLDGLKIYHNFGLSDYQLVTETDSQLLVDMVKGSIECNRKYRNLFYQLQHLLGSLNFEIQHIYREANSVADYLANKGVQDLSDMEINHYCRLTTCRCSPASSV</sequence>
<name>A0ABC8UFC4_9AQUA</name>
<protein>
    <recommendedName>
        <fullName evidence="1">RNase H type-1 domain-containing protein</fullName>
    </recommendedName>
</protein>
<comment type="caution">
    <text evidence="2">The sequence shown here is derived from an EMBL/GenBank/DDBJ whole genome shotgun (WGS) entry which is preliminary data.</text>
</comment>
<dbReference type="InterPro" id="IPR036397">
    <property type="entry name" value="RNaseH_sf"/>
</dbReference>
<dbReference type="PANTHER" id="PTHR47723">
    <property type="entry name" value="OS05G0353850 PROTEIN"/>
    <property type="match status" value="1"/>
</dbReference>
<accession>A0ABC8UFC4</accession>
<dbReference type="InterPro" id="IPR012337">
    <property type="entry name" value="RNaseH-like_sf"/>
</dbReference>
<dbReference type="InterPro" id="IPR044730">
    <property type="entry name" value="RNase_H-like_dom_plant"/>
</dbReference>
<gene>
    <name evidence="2" type="ORF">ILEXP_LOCUS49641</name>
</gene>
<proteinExistence type="predicted"/>
<dbReference type="AlphaFoldDB" id="A0ABC8UFC4"/>
<keyword evidence="3" id="KW-1185">Reference proteome</keyword>
<evidence type="ECO:0000313" key="3">
    <source>
        <dbReference type="Proteomes" id="UP001642360"/>
    </source>
</evidence>
<feature type="domain" description="RNase H type-1" evidence="1">
    <location>
        <begin position="4"/>
        <end position="87"/>
    </location>
</feature>
<evidence type="ECO:0000313" key="2">
    <source>
        <dbReference type="EMBL" id="CAK9179688.1"/>
    </source>
</evidence>
<evidence type="ECO:0000259" key="1">
    <source>
        <dbReference type="Pfam" id="PF13456"/>
    </source>
</evidence>
<organism evidence="2 3">
    <name type="scientific">Ilex paraguariensis</name>
    <name type="common">yerba mate</name>
    <dbReference type="NCBI Taxonomy" id="185542"/>
    <lineage>
        <taxon>Eukaryota</taxon>
        <taxon>Viridiplantae</taxon>
        <taxon>Streptophyta</taxon>
        <taxon>Embryophyta</taxon>
        <taxon>Tracheophyta</taxon>
        <taxon>Spermatophyta</taxon>
        <taxon>Magnoliopsida</taxon>
        <taxon>eudicotyledons</taxon>
        <taxon>Gunneridae</taxon>
        <taxon>Pentapetalae</taxon>
        <taxon>asterids</taxon>
        <taxon>campanulids</taxon>
        <taxon>Aquifoliales</taxon>
        <taxon>Aquifoliaceae</taxon>
        <taxon>Ilex</taxon>
    </lineage>
</organism>
<dbReference type="CDD" id="cd06222">
    <property type="entry name" value="RNase_H_like"/>
    <property type="match status" value="1"/>
</dbReference>
<dbReference type="InterPro" id="IPR002156">
    <property type="entry name" value="RNaseH_domain"/>
</dbReference>
<dbReference type="Gene3D" id="3.30.420.10">
    <property type="entry name" value="Ribonuclease H-like superfamily/Ribonuclease H"/>
    <property type="match status" value="1"/>
</dbReference>
<dbReference type="SUPFAM" id="SSF53098">
    <property type="entry name" value="Ribonuclease H-like"/>
    <property type="match status" value="1"/>
</dbReference>
<reference evidence="2 3" key="1">
    <citation type="submission" date="2024-02" db="EMBL/GenBank/DDBJ databases">
        <authorList>
            <person name="Vignale AGUSTIN F."/>
            <person name="Sosa J E."/>
            <person name="Modenutti C."/>
        </authorList>
    </citation>
    <scope>NUCLEOTIDE SEQUENCE [LARGE SCALE GENOMIC DNA]</scope>
</reference>
<dbReference type="EMBL" id="CAUOFW020007580">
    <property type="protein sequence ID" value="CAK9179688.1"/>
    <property type="molecule type" value="Genomic_DNA"/>
</dbReference>
<dbReference type="InterPro" id="IPR053151">
    <property type="entry name" value="RNase_H-like"/>
</dbReference>
<dbReference type="Proteomes" id="UP001642360">
    <property type="component" value="Unassembled WGS sequence"/>
</dbReference>